<reference evidence="1" key="1">
    <citation type="submission" date="2023-04" db="EMBL/GenBank/DDBJ databases">
        <authorList>
            <consortium name="ELIXIR-Norway"/>
        </authorList>
    </citation>
    <scope>NUCLEOTIDE SEQUENCE [LARGE SCALE GENOMIC DNA]</scope>
</reference>
<proteinExistence type="predicted"/>
<accession>A0ABN8YVF9</accession>
<dbReference type="EMBL" id="OX459960">
    <property type="protein sequence ID" value="CAI9165557.1"/>
    <property type="molecule type" value="Genomic_DNA"/>
</dbReference>
<evidence type="ECO:0000313" key="1">
    <source>
        <dbReference type="EMBL" id="CAI9165557.1"/>
    </source>
</evidence>
<keyword evidence="2" id="KW-1185">Reference proteome</keyword>
<protein>
    <submittedName>
        <fullName evidence="1">Uncharacterized protein</fullName>
    </submittedName>
</protein>
<evidence type="ECO:0000313" key="2">
    <source>
        <dbReference type="Proteomes" id="UP001176941"/>
    </source>
</evidence>
<gene>
    <name evidence="1" type="ORF">MRATA1EN1_LOCUS14519</name>
</gene>
<sequence length="176" mass="19651">MGFRREGGRGPRAVSDLNSYTYRKLEPLEAAGLRNVTFKSIVGAWSSQERSLRVISINTKLNSLNGTQSDLSSFPFPFCFHQPELTCQSLANSGQWWNCSLSLSPESECWHLAPPCFLGPLVTLVSKRWRPSECLGEDQPGHKIHLRTGHDQVFENATKLPDISGFQVISESTDAR</sequence>
<name>A0ABN8YVF9_RANTA</name>
<organism evidence="1 2">
    <name type="scientific">Rangifer tarandus platyrhynchus</name>
    <name type="common">Svalbard reindeer</name>
    <dbReference type="NCBI Taxonomy" id="3082113"/>
    <lineage>
        <taxon>Eukaryota</taxon>
        <taxon>Metazoa</taxon>
        <taxon>Chordata</taxon>
        <taxon>Craniata</taxon>
        <taxon>Vertebrata</taxon>
        <taxon>Euteleostomi</taxon>
        <taxon>Mammalia</taxon>
        <taxon>Eutheria</taxon>
        <taxon>Laurasiatheria</taxon>
        <taxon>Artiodactyla</taxon>
        <taxon>Ruminantia</taxon>
        <taxon>Pecora</taxon>
        <taxon>Cervidae</taxon>
        <taxon>Odocoileinae</taxon>
        <taxon>Rangifer</taxon>
    </lineage>
</organism>
<dbReference type="Proteomes" id="UP001176941">
    <property type="component" value="Chromosome 24"/>
</dbReference>